<dbReference type="RefSeq" id="WP_051432155.1">
    <property type="nucleotide sequence ID" value="NZ_NRRE01000026.1"/>
</dbReference>
<dbReference type="Proteomes" id="UP000778970">
    <property type="component" value="Unassembled WGS sequence"/>
</dbReference>
<dbReference type="InterPro" id="IPR017927">
    <property type="entry name" value="FAD-bd_FR_type"/>
</dbReference>
<proteinExistence type="predicted"/>
<sequence length="263" mass="28567">MTQRDPAVRDTKLDASAPDFPVREATCRVHAVEAATHDTRIVRLRVEDGGPFDYAAGQYARVAFPGFDPRDYSIASRPGDRDLVFHIRNIGGGPSHYVATQLNKNERVTVRGPFGHTYLRSHRPDPIVAIGGGSGLGQMAAIVEEALAYGHDAPVHLYFGARAERDVYLEERMGLLVDQYPNFRFVPVLSEPEAGTERRIALVTDALIADAPDLAGAVSYLAGPPPMVEAATKALTDLGVAPEDIHADAFISEAQRKLRDGEI</sequence>
<dbReference type="PANTHER" id="PTHR47354">
    <property type="entry name" value="NADH OXIDOREDUCTASE HCR"/>
    <property type="match status" value="1"/>
</dbReference>
<dbReference type="InterPro" id="IPR050415">
    <property type="entry name" value="MRET"/>
</dbReference>
<accession>A0A934QID5</accession>
<reference evidence="2" key="2">
    <citation type="journal article" date="2020" name="Microorganisms">
        <title>Osmotic Adaptation and Compatible Solute Biosynthesis of Phototrophic Bacteria as Revealed from Genome Analyses.</title>
        <authorList>
            <person name="Imhoff J.F."/>
            <person name="Rahn T."/>
            <person name="Kunzel S."/>
            <person name="Keller A."/>
            <person name="Neulinger S.C."/>
        </authorList>
    </citation>
    <scope>NUCLEOTIDE SEQUENCE</scope>
    <source>
        <strain evidence="2">DSM 9154</strain>
    </source>
</reference>
<dbReference type="PROSITE" id="PS51384">
    <property type="entry name" value="FAD_FR"/>
    <property type="match status" value="1"/>
</dbReference>
<dbReference type="AlphaFoldDB" id="A0A934QID5"/>
<reference evidence="2" key="1">
    <citation type="submission" date="2017-08" db="EMBL/GenBank/DDBJ databases">
        <authorList>
            <person name="Imhoff J.F."/>
            <person name="Rahn T."/>
            <person name="Kuenzel S."/>
            <person name="Neulinger S.C."/>
        </authorList>
    </citation>
    <scope>NUCLEOTIDE SEQUENCE</scope>
    <source>
        <strain evidence="2">DSM 9154</strain>
    </source>
</reference>
<evidence type="ECO:0000313" key="3">
    <source>
        <dbReference type="Proteomes" id="UP000778970"/>
    </source>
</evidence>
<dbReference type="PRINTS" id="PR00410">
    <property type="entry name" value="PHEHYDRXLASE"/>
</dbReference>
<gene>
    <name evidence="2" type="ORF">CKO21_10110</name>
</gene>
<dbReference type="InterPro" id="IPR008333">
    <property type="entry name" value="Cbr1-like_FAD-bd_dom"/>
</dbReference>
<dbReference type="InterPro" id="IPR039261">
    <property type="entry name" value="FNR_nucleotide-bd"/>
</dbReference>
<keyword evidence="3" id="KW-1185">Reference proteome</keyword>
<dbReference type="PANTHER" id="PTHR47354:SF5">
    <property type="entry name" value="PROTEIN RFBI"/>
    <property type="match status" value="1"/>
</dbReference>
<organism evidence="2 3">
    <name type="scientific">Rhodovibrio salinarum</name>
    <dbReference type="NCBI Taxonomy" id="1087"/>
    <lineage>
        <taxon>Bacteria</taxon>
        <taxon>Pseudomonadati</taxon>
        <taxon>Pseudomonadota</taxon>
        <taxon>Alphaproteobacteria</taxon>
        <taxon>Rhodospirillales</taxon>
        <taxon>Rhodovibrionaceae</taxon>
        <taxon>Rhodovibrio</taxon>
    </lineage>
</organism>
<evidence type="ECO:0000313" key="2">
    <source>
        <dbReference type="EMBL" id="MBK1697598.1"/>
    </source>
</evidence>
<dbReference type="Gene3D" id="2.40.30.10">
    <property type="entry name" value="Translation factors"/>
    <property type="match status" value="1"/>
</dbReference>
<comment type="caution">
    <text evidence="2">The sequence shown here is derived from an EMBL/GenBank/DDBJ whole genome shotgun (WGS) entry which is preliminary data.</text>
</comment>
<feature type="domain" description="FAD-binding FR-type" evidence="1">
    <location>
        <begin position="22"/>
        <end position="120"/>
    </location>
</feature>
<dbReference type="SUPFAM" id="SSF63380">
    <property type="entry name" value="Riboflavin synthase domain-like"/>
    <property type="match status" value="1"/>
</dbReference>
<dbReference type="GO" id="GO:0016491">
    <property type="term" value="F:oxidoreductase activity"/>
    <property type="evidence" value="ECO:0007669"/>
    <property type="project" value="InterPro"/>
</dbReference>
<dbReference type="InterPro" id="IPR017938">
    <property type="entry name" value="Riboflavin_synthase-like_b-brl"/>
</dbReference>
<dbReference type="Pfam" id="PF00175">
    <property type="entry name" value="NAD_binding_1"/>
    <property type="match status" value="1"/>
</dbReference>
<evidence type="ECO:0000259" key="1">
    <source>
        <dbReference type="PROSITE" id="PS51384"/>
    </source>
</evidence>
<protein>
    <recommendedName>
        <fullName evidence="1">FAD-binding FR-type domain-containing protein</fullName>
    </recommendedName>
</protein>
<dbReference type="Pfam" id="PF00970">
    <property type="entry name" value="FAD_binding_6"/>
    <property type="match status" value="1"/>
</dbReference>
<dbReference type="SUPFAM" id="SSF52343">
    <property type="entry name" value="Ferredoxin reductase-like, C-terminal NADP-linked domain"/>
    <property type="match status" value="1"/>
</dbReference>
<dbReference type="Gene3D" id="3.40.50.80">
    <property type="entry name" value="Nucleotide-binding domain of ferredoxin-NADP reductase (FNR) module"/>
    <property type="match status" value="1"/>
</dbReference>
<dbReference type="InterPro" id="IPR001433">
    <property type="entry name" value="OxRdtase_FAD/NAD-bd"/>
</dbReference>
<name>A0A934QID5_9PROT</name>
<dbReference type="EMBL" id="NRRE01000026">
    <property type="protein sequence ID" value="MBK1697598.1"/>
    <property type="molecule type" value="Genomic_DNA"/>
</dbReference>